<evidence type="ECO:0000313" key="1">
    <source>
        <dbReference type="EMBL" id="CAB3773029.1"/>
    </source>
</evidence>
<dbReference type="Proteomes" id="UP000494363">
    <property type="component" value="Unassembled WGS sequence"/>
</dbReference>
<evidence type="ECO:0000313" key="2">
    <source>
        <dbReference type="Proteomes" id="UP000494363"/>
    </source>
</evidence>
<keyword evidence="2" id="KW-1185">Reference proteome</keyword>
<accession>A0A6J5F2H6</accession>
<dbReference type="AlphaFoldDB" id="A0A6J5F2H6"/>
<name>A0A6J5F2H6_9BURK</name>
<proteinExistence type="predicted"/>
<organism evidence="1 2">
    <name type="scientific">Paraburkholderia humisilvae</name>
    <dbReference type="NCBI Taxonomy" id="627669"/>
    <lineage>
        <taxon>Bacteria</taxon>
        <taxon>Pseudomonadati</taxon>
        <taxon>Pseudomonadota</taxon>
        <taxon>Betaproteobacteria</taxon>
        <taxon>Burkholderiales</taxon>
        <taxon>Burkholderiaceae</taxon>
        <taxon>Paraburkholderia</taxon>
    </lineage>
</organism>
<protein>
    <submittedName>
        <fullName evidence="1">Uncharacterized protein</fullName>
    </submittedName>
</protein>
<dbReference type="EMBL" id="CADIKH010000067">
    <property type="protein sequence ID" value="CAB3773029.1"/>
    <property type="molecule type" value="Genomic_DNA"/>
</dbReference>
<reference evidence="1 2" key="1">
    <citation type="submission" date="2020-04" db="EMBL/GenBank/DDBJ databases">
        <authorList>
            <person name="De Canck E."/>
        </authorList>
    </citation>
    <scope>NUCLEOTIDE SEQUENCE [LARGE SCALE GENOMIC DNA]</scope>
    <source>
        <strain evidence="1 2">LMG 29542</strain>
    </source>
</reference>
<gene>
    <name evidence="1" type="ORF">LMG29542_07080</name>
</gene>
<sequence length="49" mass="5570">MDICTVSQVTAQCMYQKAVRRLTDSEDFTLIRQDLASFGHVDRHETGVP</sequence>